<reference evidence="1" key="1">
    <citation type="submission" date="2019-11" db="EMBL/GenBank/DDBJ databases">
        <authorList>
            <person name="Liu Y."/>
            <person name="Hou J."/>
            <person name="Li T.-Q."/>
            <person name="Guan C.-H."/>
            <person name="Wu X."/>
            <person name="Wu H.-Z."/>
            <person name="Ling F."/>
            <person name="Zhang R."/>
            <person name="Shi X.-G."/>
            <person name="Ren J.-P."/>
            <person name="Chen E.-F."/>
            <person name="Sun J.-M."/>
        </authorList>
    </citation>
    <scope>NUCLEOTIDE SEQUENCE</scope>
    <source>
        <strain evidence="1">Adult_tree_wgs_1</strain>
        <tissue evidence="1">Leaves</tissue>
    </source>
</reference>
<evidence type="ECO:0000313" key="2">
    <source>
        <dbReference type="Proteomes" id="UP000626092"/>
    </source>
</evidence>
<keyword evidence="2" id="KW-1185">Reference proteome</keyword>
<evidence type="ECO:0000313" key="1">
    <source>
        <dbReference type="EMBL" id="KAF7112720.1"/>
    </source>
</evidence>
<protein>
    <submittedName>
        <fullName evidence="1">Uncharacterized protein</fullName>
    </submittedName>
</protein>
<dbReference type="OrthoDB" id="10547762at2759"/>
<gene>
    <name evidence="1" type="ORF">RHSIM_RhsimUnG0200400</name>
</gene>
<sequence length="126" mass="14645">MLMAWRNPRQKSYVSTIQKTLEFSVGLVGCTTYMIPLERGKHRWKRKGPSLQLKLTRMDLSILSMTSRFPGNSDLDSIQVVRLSPKSKEELENWFLIFKMLQLMCNVAYLSPRDEAVKNSFSFSHV</sequence>
<dbReference type="Proteomes" id="UP000626092">
    <property type="component" value="Unassembled WGS sequence"/>
</dbReference>
<name>A0A834FZ17_RHOSS</name>
<accession>A0A834FZ17</accession>
<dbReference type="AlphaFoldDB" id="A0A834FZ17"/>
<proteinExistence type="predicted"/>
<comment type="caution">
    <text evidence="1">The sequence shown here is derived from an EMBL/GenBank/DDBJ whole genome shotgun (WGS) entry which is preliminary data.</text>
</comment>
<dbReference type="EMBL" id="WJXA01000438">
    <property type="protein sequence ID" value="KAF7112720.1"/>
    <property type="molecule type" value="Genomic_DNA"/>
</dbReference>
<organism evidence="1 2">
    <name type="scientific">Rhododendron simsii</name>
    <name type="common">Sims's rhododendron</name>
    <dbReference type="NCBI Taxonomy" id="118357"/>
    <lineage>
        <taxon>Eukaryota</taxon>
        <taxon>Viridiplantae</taxon>
        <taxon>Streptophyta</taxon>
        <taxon>Embryophyta</taxon>
        <taxon>Tracheophyta</taxon>
        <taxon>Spermatophyta</taxon>
        <taxon>Magnoliopsida</taxon>
        <taxon>eudicotyledons</taxon>
        <taxon>Gunneridae</taxon>
        <taxon>Pentapetalae</taxon>
        <taxon>asterids</taxon>
        <taxon>Ericales</taxon>
        <taxon>Ericaceae</taxon>
        <taxon>Ericoideae</taxon>
        <taxon>Rhodoreae</taxon>
        <taxon>Rhododendron</taxon>
    </lineage>
</organism>